<dbReference type="InterPro" id="IPR006464">
    <property type="entry name" value="AcTrfase_RimI/Ard1"/>
</dbReference>
<keyword evidence="8" id="KW-1185">Reference proteome</keyword>
<dbReference type="EMBL" id="JAHLQK010000003">
    <property type="protein sequence ID" value="MBU5676719.1"/>
    <property type="molecule type" value="Genomic_DNA"/>
</dbReference>
<reference evidence="7 8" key="1">
    <citation type="submission" date="2021-06" db="EMBL/GenBank/DDBJ databases">
        <authorList>
            <person name="Sun Q."/>
            <person name="Li D."/>
        </authorList>
    </citation>
    <scope>NUCLEOTIDE SEQUENCE [LARGE SCALE GENOMIC DNA]</scope>
    <source>
        <strain evidence="7 8">MSJ-5</strain>
    </source>
</reference>
<dbReference type="PROSITE" id="PS51186">
    <property type="entry name" value="GNAT"/>
    <property type="match status" value="1"/>
</dbReference>
<keyword evidence="3" id="KW-0808">Transferase</keyword>
<keyword evidence="4" id="KW-0012">Acyltransferase</keyword>
<name>A0ABS6G2M8_9FIRM</name>
<evidence type="ECO:0000256" key="2">
    <source>
        <dbReference type="ARBA" id="ARBA00022490"/>
    </source>
</evidence>
<evidence type="ECO:0000313" key="7">
    <source>
        <dbReference type="EMBL" id="MBU5676719.1"/>
    </source>
</evidence>
<evidence type="ECO:0000256" key="3">
    <source>
        <dbReference type="ARBA" id="ARBA00022679"/>
    </source>
</evidence>
<sequence>MESIIVRKMELGDIDSVLDIEENSFSIPWTRNAFVTELKKNKLAKYLVAEVDGDVAAYGGMWLVVDEAHITNIAVHPRYRGRGVGKKIVEGLIGEGQKINIYRMTLEVRRSNLTAQGLYKKLGFIPCGIRPGYYQDNYEDALIMWKDLV</sequence>
<organism evidence="7 8">
    <name type="scientific">Alkaliphilus flagellatus</name>
    <dbReference type="NCBI Taxonomy" id="2841507"/>
    <lineage>
        <taxon>Bacteria</taxon>
        <taxon>Bacillati</taxon>
        <taxon>Bacillota</taxon>
        <taxon>Clostridia</taxon>
        <taxon>Peptostreptococcales</taxon>
        <taxon>Natronincolaceae</taxon>
        <taxon>Alkaliphilus</taxon>
    </lineage>
</organism>
<evidence type="ECO:0000313" key="8">
    <source>
        <dbReference type="Proteomes" id="UP000779508"/>
    </source>
</evidence>
<comment type="caution">
    <text evidence="7">The sequence shown here is derived from an EMBL/GenBank/DDBJ whole genome shotgun (WGS) entry which is preliminary data.</text>
</comment>
<dbReference type="CDD" id="cd04301">
    <property type="entry name" value="NAT_SF"/>
    <property type="match status" value="1"/>
</dbReference>
<evidence type="ECO:0000256" key="1">
    <source>
        <dbReference type="ARBA" id="ARBA00005395"/>
    </source>
</evidence>
<evidence type="ECO:0000256" key="4">
    <source>
        <dbReference type="ARBA" id="ARBA00023315"/>
    </source>
</evidence>
<dbReference type="GO" id="GO:0005840">
    <property type="term" value="C:ribosome"/>
    <property type="evidence" value="ECO:0007669"/>
    <property type="project" value="UniProtKB-KW"/>
</dbReference>
<protein>
    <recommendedName>
        <fullName evidence="5">[Ribosomal protein bS18]-alanine N-acetyltransferase</fullName>
        <ecNumber evidence="5">2.3.1.266</ecNumber>
    </recommendedName>
</protein>
<dbReference type="EC" id="2.3.1.266" evidence="5"/>
<proteinExistence type="inferred from homology"/>
<comment type="similarity">
    <text evidence="1 5">Belongs to the acetyltransferase family. RimI subfamily.</text>
</comment>
<dbReference type="InterPro" id="IPR050680">
    <property type="entry name" value="YpeA/RimI_acetyltransf"/>
</dbReference>
<keyword evidence="2 5" id="KW-0963">Cytoplasm</keyword>
<dbReference type="PANTHER" id="PTHR43420">
    <property type="entry name" value="ACETYLTRANSFERASE"/>
    <property type="match status" value="1"/>
</dbReference>
<dbReference type="PANTHER" id="PTHR43420:SF44">
    <property type="entry name" value="ACETYLTRANSFERASE YPEA"/>
    <property type="match status" value="1"/>
</dbReference>
<keyword evidence="7" id="KW-0689">Ribosomal protein</keyword>
<dbReference type="RefSeq" id="WP_216416827.1">
    <property type="nucleotide sequence ID" value="NZ_JAHLQK010000003.1"/>
</dbReference>
<dbReference type="NCBIfam" id="TIGR01575">
    <property type="entry name" value="rimI"/>
    <property type="match status" value="1"/>
</dbReference>
<feature type="domain" description="N-acetyltransferase" evidence="6">
    <location>
        <begin position="4"/>
        <end position="149"/>
    </location>
</feature>
<evidence type="ECO:0000256" key="5">
    <source>
        <dbReference type="RuleBase" id="RU363094"/>
    </source>
</evidence>
<comment type="function">
    <text evidence="5">Acetylates the N-terminal alanine of ribosomal protein bS18.</text>
</comment>
<dbReference type="Proteomes" id="UP000779508">
    <property type="component" value="Unassembled WGS sequence"/>
</dbReference>
<comment type="catalytic activity">
    <reaction evidence="5">
        <text>N-terminal L-alanyl-[ribosomal protein bS18] + acetyl-CoA = N-terminal N(alpha)-acetyl-L-alanyl-[ribosomal protein bS18] + CoA + H(+)</text>
        <dbReference type="Rhea" id="RHEA:43756"/>
        <dbReference type="Rhea" id="RHEA-COMP:10676"/>
        <dbReference type="Rhea" id="RHEA-COMP:10677"/>
        <dbReference type="ChEBI" id="CHEBI:15378"/>
        <dbReference type="ChEBI" id="CHEBI:57287"/>
        <dbReference type="ChEBI" id="CHEBI:57288"/>
        <dbReference type="ChEBI" id="CHEBI:64718"/>
        <dbReference type="ChEBI" id="CHEBI:83683"/>
        <dbReference type="EC" id="2.3.1.266"/>
    </reaction>
</comment>
<evidence type="ECO:0000259" key="6">
    <source>
        <dbReference type="PROSITE" id="PS51186"/>
    </source>
</evidence>
<accession>A0ABS6G2M8</accession>
<keyword evidence="7" id="KW-0687">Ribonucleoprotein</keyword>
<gene>
    <name evidence="7" type="primary">rimI</name>
    <name evidence="7" type="ORF">KQI88_09830</name>
</gene>
<dbReference type="Pfam" id="PF00583">
    <property type="entry name" value="Acetyltransf_1"/>
    <property type="match status" value="1"/>
</dbReference>
<comment type="subcellular location">
    <subcellularLocation>
        <location evidence="5">Cytoplasm</location>
    </subcellularLocation>
</comment>
<dbReference type="InterPro" id="IPR000182">
    <property type="entry name" value="GNAT_dom"/>
</dbReference>